<evidence type="ECO:0000256" key="4">
    <source>
        <dbReference type="ARBA" id="ARBA00022840"/>
    </source>
</evidence>
<organism evidence="15 16">
    <name type="scientific">Roseisalinus antarcticus</name>
    <dbReference type="NCBI Taxonomy" id="254357"/>
    <lineage>
        <taxon>Bacteria</taxon>
        <taxon>Pseudomonadati</taxon>
        <taxon>Pseudomonadota</taxon>
        <taxon>Alphaproteobacteria</taxon>
        <taxon>Rhodobacterales</taxon>
        <taxon>Roseobacteraceae</taxon>
        <taxon>Roseisalinus</taxon>
    </lineage>
</organism>
<name>A0A1Y5SDJ0_9RHOB</name>
<evidence type="ECO:0000256" key="11">
    <source>
        <dbReference type="ARBA" id="ARBA00075328"/>
    </source>
</evidence>
<dbReference type="InterPro" id="IPR000594">
    <property type="entry name" value="ThiF_NAD_FAD-bd"/>
</dbReference>
<keyword evidence="13" id="KW-1133">Transmembrane helix</keyword>
<dbReference type="GO" id="GO:0008146">
    <property type="term" value="F:sulfotransferase activity"/>
    <property type="evidence" value="ECO:0007669"/>
    <property type="project" value="TreeGrafter"/>
</dbReference>
<evidence type="ECO:0000256" key="5">
    <source>
        <dbReference type="ARBA" id="ARBA00052218"/>
    </source>
</evidence>
<keyword evidence="4" id="KW-0067">ATP-binding</keyword>
<keyword evidence="15" id="KW-0548">Nucleotidyltransferase</keyword>
<evidence type="ECO:0000256" key="12">
    <source>
        <dbReference type="ARBA" id="ARBA00078531"/>
    </source>
</evidence>
<dbReference type="FunFam" id="3.40.50.720:FF:000033">
    <property type="entry name" value="Adenylyltransferase and sulfurtransferase MOCS3"/>
    <property type="match status" value="1"/>
</dbReference>
<feature type="transmembrane region" description="Helical" evidence="13">
    <location>
        <begin position="58"/>
        <end position="74"/>
    </location>
</feature>
<dbReference type="SUPFAM" id="SSF69572">
    <property type="entry name" value="Activating enzymes of the ubiquitin-like proteins"/>
    <property type="match status" value="1"/>
</dbReference>
<evidence type="ECO:0000256" key="3">
    <source>
        <dbReference type="ARBA" id="ARBA00022741"/>
    </source>
</evidence>
<evidence type="ECO:0000256" key="6">
    <source>
        <dbReference type="ARBA" id="ARBA00055169"/>
    </source>
</evidence>
<evidence type="ECO:0000256" key="10">
    <source>
        <dbReference type="ARBA" id="ARBA00075110"/>
    </source>
</evidence>
<accession>A0A1Y5SDJ0</accession>
<protein>
    <recommendedName>
        <fullName evidence="9">Molybdopterin-synthase adenylyltransferase</fullName>
        <ecNumber evidence="8">2.7.7.80</ecNumber>
    </recommendedName>
    <alternativeName>
        <fullName evidence="12">MoaD protein adenylase</fullName>
    </alternativeName>
    <alternativeName>
        <fullName evidence="10">Molybdopterin-converting factor subunit 1 adenylase</fullName>
    </alternativeName>
    <alternativeName>
        <fullName evidence="11">Sulfur carrier protein MoaD adenylyltransferase</fullName>
    </alternativeName>
</protein>
<proteinExistence type="inferred from homology"/>
<dbReference type="GO" id="GO:0008641">
    <property type="term" value="F:ubiquitin-like modifier activating enzyme activity"/>
    <property type="evidence" value="ECO:0007669"/>
    <property type="project" value="InterPro"/>
</dbReference>
<sequence>MIVVLAMAGALWGIGVAMGAPRQARWTMIGLLLIAVLIVQVLLPAGHPLREATGGSPALWLLILAAAGLGWMYARGLRWLRARASGAPAPPEPPGSFSGTELGRYARHMVLREIGGPGQKRLKQAKVLVVGAGGLGSPALTYLAAAGVGTIGVIDPDEVEGSNLQRQVIHSDSRIGMPKVFSAQAAIEALNPFVAVRPYHRRLTGEIAAELLADYDVVLDGSDNFETRYLVNRVCAGLGVPLVGGALTQWEGQISVWDPGRGAPCYECVFPVAPDPSLAPSCAEAGVLGPLPGVVGAMMAVEAVKLLTDAGEALRGRMLIYDALYAETRSIALSRREDCPVCGRGGLHAERGAAYSSRS</sequence>
<keyword evidence="3" id="KW-0547">Nucleotide-binding</keyword>
<dbReference type="InterPro" id="IPR045886">
    <property type="entry name" value="ThiF/MoeB/HesA"/>
</dbReference>
<evidence type="ECO:0000256" key="8">
    <source>
        <dbReference type="ARBA" id="ARBA00066884"/>
    </source>
</evidence>
<dbReference type="GO" id="GO:0061605">
    <property type="term" value="F:molybdopterin-synthase adenylyltransferase activity"/>
    <property type="evidence" value="ECO:0007669"/>
    <property type="project" value="UniProtKB-EC"/>
</dbReference>
<comment type="similarity">
    <text evidence="1">Belongs to the HesA/MoeB/ThiF family.</text>
</comment>
<feature type="domain" description="THIF-type NAD/FAD binding fold" evidence="14">
    <location>
        <begin position="105"/>
        <end position="341"/>
    </location>
</feature>
<evidence type="ECO:0000313" key="15">
    <source>
        <dbReference type="EMBL" id="SLN38280.1"/>
    </source>
</evidence>
<comment type="function">
    <text evidence="6">Catalyzes the adenylation by ATP of the carboxyl group of the C-terminal glycine of sulfur carrier protein MoaD.</text>
</comment>
<gene>
    <name evidence="15" type="primary">moeZ_1</name>
    <name evidence="15" type="ORF">ROA7023_01471</name>
</gene>
<keyword evidence="13" id="KW-0472">Membrane</keyword>
<evidence type="ECO:0000256" key="1">
    <source>
        <dbReference type="ARBA" id="ARBA00009919"/>
    </source>
</evidence>
<reference evidence="15 16" key="1">
    <citation type="submission" date="2017-03" db="EMBL/GenBank/DDBJ databases">
        <authorList>
            <person name="Afonso C.L."/>
            <person name="Miller P.J."/>
            <person name="Scott M.A."/>
            <person name="Spackman E."/>
            <person name="Goraichik I."/>
            <person name="Dimitrov K.M."/>
            <person name="Suarez D.L."/>
            <person name="Swayne D.E."/>
        </authorList>
    </citation>
    <scope>NUCLEOTIDE SEQUENCE [LARGE SCALE GENOMIC DNA]</scope>
    <source>
        <strain evidence="15 16">CECT 7023</strain>
    </source>
</reference>
<dbReference type="AlphaFoldDB" id="A0A1Y5SDJ0"/>
<keyword evidence="13" id="KW-0812">Transmembrane</keyword>
<dbReference type="PANTHER" id="PTHR10953:SF102">
    <property type="entry name" value="ADENYLYLTRANSFERASE AND SULFURTRANSFERASE MOCS3"/>
    <property type="match status" value="1"/>
</dbReference>
<dbReference type="GO" id="GO:0005524">
    <property type="term" value="F:ATP binding"/>
    <property type="evidence" value="ECO:0007669"/>
    <property type="project" value="UniProtKB-KW"/>
</dbReference>
<dbReference type="PANTHER" id="PTHR10953">
    <property type="entry name" value="UBIQUITIN-ACTIVATING ENZYME E1"/>
    <property type="match status" value="1"/>
</dbReference>
<evidence type="ECO:0000256" key="9">
    <source>
        <dbReference type="ARBA" id="ARBA00073635"/>
    </source>
</evidence>
<dbReference type="GO" id="GO:0004792">
    <property type="term" value="F:thiosulfate-cyanide sulfurtransferase activity"/>
    <property type="evidence" value="ECO:0007669"/>
    <property type="project" value="TreeGrafter"/>
</dbReference>
<evidence type="ECO:0000259" key="14">
    <source>
        <dbReference type="Pfam" id="PF00899"/>
    </source>
</evidence>
<dbReference type="Proteomes" id="UP000193900">
    <property type="component" value="Unassembled WGS sequence"/>
</dbReference>
<dbReference type="CDD" id="cd00757">
    <property type="entry name" value="ThiF_MoeB_HesA_family"/>
    <property type="match status" value="1"/>
</dbReference>
<keyword evidence="2 15" id="KW-0808">Transferase</keyword>
<dbReference type="Pfam" id="PF00899">
    <property type="entry name" value="ThiF"/>
    <property type="match status" value="1"/>
</dbReference>
<dbReference type="EMBL" id="FWFZ01000005">
    <property type="protein sequence ID" value="SLN38280.1"/>
    <property type="molecule type" value="Genomic_DNA"/>
</dbReference>
<evidence type="ECO:0000256" key="13">
    <source>
        <dbReference type="SAM" id="Phobius"/>
    </source>
</evidence>
<dbReference type="EC" id="2.7.7.80" evidence="8"/>
<dbReference type="Gene3D" id="3.40.50.720">
    <property type="entry name" value="NAD(P)-binding Rossmann-like Domain"/>
    <property type="match status" value="1"/>
</dbReference>
<comment type="catalytic activity">
    <reaction evidence="5">
        <text>[molybdopterin-synthase sulfur-carrier protein]-C-terminal Gly-Gly + ATP + H(+) = [molybdopterin-synthase sulfur-carrier protein]-C-terminal Gly-Gly-AMP + diphosphate</text>
        <dbReference type="Rhea" id="RHEA:43616"/>
        <dbReference type="Rhea" id="RHEA-COMP:12159"/>
        <dbReference type="Rhea" id="RHEA-COMP:12202"/>
        <dbReference type="ChEBI" id="CHEBI:15378"/>
        <dbReference type="ChEBI" id="CHEBI:30616"/>
        <dbReference type="ChEBI" id="CHEBI:33019"/>
        <dbReference type="ChEBI" id="CHEBI:90618"/>
        <dbReference type="ChEBI" id="CHEBI:90778"/>
        <dbReference type="EC" id="2.7.7.80"/>
    </reaction>
</comment>
<evidence type="ECO:0000256" key="2">
    <source>
        <dbReference type="ARBA" id="ARBA00022679"/>
    </source>
</evidence>
<evidence type="ECO:0000313" key="16">
    <source>
        <dbReference type="Proteomes" id="UP000193900"/>
    </source>
</evidence>
<keyword evidence="16" id="KW-1185">Reference proteome</keyword>
<evidence type="ECO:0000256" key="7">
    <source>
        <dbReference type="ARBA" id="ARBA00063809"/>
    </source>
</evidence>
<feature type="transmembrane region" description="Helical" evidence="13">
    <location>
        <begin position="29"/>
        <end position="46"/>
    </location>
</feature>
<dbReference type="OrthoDB" id="9804286at2"/>
<dbReference type="NCBIfam" id="NF004281">
    <property type="entry name" value="PRK05690.1"/>
    <property type="match status" value="1"/>
</dbReference>
<comment type="subunit">
    <text evidence="7">Homodimer. Forms a stable heterotetrameric complex of 2 MoeB and 2 MoaD during adenylation of MoaD.</text>
</comment>
<dbReference type="RefSeq" id="WP_085878343.1">
    <property type="nucleotide sequence ID" value="NZ_FWFZ01000005.1"/>
</dbReference>
<dbReference type="InterPro" id="IPR035985">
    <property type="entry name" value="Ubiquitin-activating_enz"/>
</dbReference>
<dbReference type="GO" id="GO:0005829">
    <property type="term" value="C:cytosol"/>
    <property type="evidence" value="ECO:0007669"/>
    <property type="project" value="TreeGrafter"/>
</dbReference>